<proteinExistence type="predicted"/>
<evidence type="ECO:0000313" key="1">
    <source>
        <dbReference type="EMBL" id="KAJ0097852.1"/>
    </source>
</evidence>
<sequence length="164" mass="18567">MKTIALNDDNQIEIKFNDKGQPIDEESVKPSSFLGPLEREIVPFKMAKNEEERMGLKPNNIKRLVNGKSLWNGKLGSKFKKKKTRKWVVSRVEVWIEAHKKKNGEPINTKTTEAIIVKTIPHKIKCKLLDWSGSTKVVAERCFSSEDPKALVHHVPIGPNAMGV</sequence>
<dbReference type="EMBL" id="CM047901">
    <property type="protein sequence ID" value="KAJ0097852.1"/>
    <property type="molecule type" value="Genomic_DNA"/>
</dbReference>
<reference evidence="2" key="1">
    <citation type="journal article" date="2023" name="G3 (Bethesda)">
        <title>Genome assembly and association tests identify interacting loci associated with vigor, precocity, and sex in interspecific pistachio rootstocks.</title>
        <authorList>
            <person name="Palmer W."/>
            <person name="Jacygrad E."/>
            <person name="Sagayaradj S."/>
            <person name="Cavanaugh K."/>
            <person name="Han R."/>
            <person name="Bertier L."/>
            <person name="Beede B."/>
            <person name="Kafkas S."/>
            <person name="Golino D."/>
            <person name="Preece J."/>
            <person name="Michelmore R."/>
        </authorList>
    </citation>
    <scope>NUCLEOTIDE SEQUENCE [LARGE SCALE GENOMIC DNA]</scope>
</reference>
<accession>A0ACC1BG67</accession>
<comment type="caution">
    <text evidence="1">The sequence shown here is derived from an EMBL/GenBank/DDBJ whole genome shotgun (WGS) entry which is preliminary data.</text>
</comment>
<gene>
    <name evidence="1" type="ORF">Patl1_28530</name>
</gene>
<protein>
    <submittedName>
        <fullName evidence="1">Uncharacterized protein</fullName>
    </submittedName>
</protein>
<organism evidence="1 2">
    <name type="scientific">Pistacia atlantica</name>
    <dbReference type="NCBI Taxonomy" id="434234"/>
    <lineage>
        <taxon>Eukaryota</taxon>
        <taxon>Viridiplantae</taxon>
        <taxon>Streptophyta</taxon>
        <taxon>Embryophyta</taxon>
        <taxon>Tracheophyta</taxon>
        <taxon>Spermatophyta</taxon>
        <taxon>Magnoliopsida</taxon>
        <taxon>eudicotyledons</taxon>
        <taxon>Gunneridae</taxon>
        <taxon>Pentapetalae</taxon>
        <taxon>rosids</taxon>
        <taxon>malvids</taxon>
        <taxon>Sapindales</taxon>
        <taxon>Anacardiaceae</taxon>
        <taxon>Pistacia</taxon>
    </lineage>
</organism>
<dbReference type="Proteomes" id="UP001164250">
    <property type="component" value="Chromosome 5"/>
</dbReference>
<name>A0ACC1BG67_9ROSI</name>
<evidence type="ECO:0000313" key="2">
    <source>
        <dbReference type="Proteomes" id="UP001164250"/>
    </source>
</evidence>
<keyword evidence="2" id="KW-1185">Reference proteome</keyword>